<organism evidence="4 5">
    <name type="scientific">Methylobacterium aerolatum</name>
    <dbReference type="NCBI Taxonomy" id="418708"/>
    <lineage>
        <taxon>Bacteria</taxon>
        <taxon>Pseudomonadati</taxon>
        <taxon>Pseudomonadota</taxon>
        <taxon>Alphaproteobacteria</taxon>
        <taxon>Hyphomicrobiales</taxon>
        <taxon>Methylobacteriaceae</taxon>
        <taxon>Methylobacterium</taxon>
    </lineage>
</organism>
<gene>
    <name evidence="4" type="ORF">QO012_000395</name>
</gene>
<keyword evidence="5" id="KW-1185">Reference proteome</keyword>
<proteinExistence type="inferred from homology"/>
<dbReference type="SUPFAM" id="SSF102405">
    <property type="entry name" value="MCP/YpsA-like"/>
    <property type="match status" value="1"/>
</dbReference>
<dbReference type="NCBIfam" id="TIGR00732">
    <property type="entry name" value="dprA"/>
    <property type="match status" value="1"/>
</dbReference>
<evidence type="ECO:0000259" key="3">
    <source>
        <dbReference type="Pfam" id="PF17782"/>
    </source>
</evidence>
<dbReference type="PANTHER" id="PTHR43022">
    <property type="entry name" value="PROTEIN SMF"/>
    <property type="match status" value="1"/>
</dbReference>
<dbReference type="Gene3D" id="1.10.10.10">
    <property type="entry name" value="Winged helix-like DNA-binding domain superfamily/Winged helix DNA-binding domain"/>
    <property type="match status" value="1"/>
</dbReference>
<dbReference type="Pfam" id="PF21102">
    <property type="entry name" value="DprA_N"/>
    <property type="match status" value="1"/>
</dbReference>
<comment type="caution">
    <text evidence="4">The sequence shown here is derived from an EMBL/GenBank/DDBJ whole genome shotgun (WGS) entry which is preliminary data.</text>
</comment>
<sequence length="397" mass="41577">MDLSDSQRIEWLRLIRTEGIGPRTFRQLINRFGGAAAALEALPELTRRKGRAIIPPTKAQAEDEIAALARLGGRLIATGDAAYPTLLRHIDAAPPLIALRGDAAVLARPAVALVGSRNASAAGGAFTEKLARGLGEAGLVIVSGLARGIDARAHKASLATGTVAVMAGGQDRIYPANHKALADEIVGAGGAVLAEMPMGWEPRGRDFPRRNRIISGIGYGSVVVEAARRSGSLITARFALEQNREVFAVPGSPLDPRAEGTNDLIRQGATLVADAAHVLDVLGPIIERGPDAEAAPARLKPDLADEVADVGGDYWEELDLDGDAPLPAPPEAPVAQPAVLDERSRILALLGPGPVATDELARGAEIGVRTVQTILLELELDGRIERQGSGMVALVRR</sequence>
<reference evidence="4 5" key="1">
    <citation type="submission" date="2023-07" db="EMBL/GenBank/DDBJ databases">
        <title>Genomic Encyclopedia of Type Strains, Phase IV (KMG-IV): sequencing the most valuable type-strain genomes for metagenomic binning, comparative biology and taxonomic classification.</title>
        <authorList>
            <person name="Goeker M."/>
        </authorList>
    </citation>
    <scope>NUCLEOTIDE SEQUENCE [LARGE SCALE GENOMIC DNA]</scope>
    <source>
        <strain evidence="4 5">DSM 19013</strain>
    </source>
</reference>
<evidence type="ECO:0000313" key="4">
    <source>
        <dbReference type="EMBL" id="MDQ0445917.1"/>
    </source>
</evidence>
<dbReference type="Pfam" id="PF17782">
    <property type="entry name" value="WHD_DprA"/>
    <property type="match status" value="1"/>
</dbReference>
<dbReference type="Pfam" id="PF02481">
    <property type="entry name" value="DNA_processg_A"/>
    <property type="match status" value="1"/>
</dbReference>
<comment type="similarity">
    <text evidence="1">Belongs to the DprA/Smf family.</text>
</comment>
<dbReference type="RefSeq" id="WP_238204708.1">
    <property type="nucleotide sequence ID" value="NZ_BPQE01000020.1"/>
</dbReference>
<feature type="domain" description="Smf/DprA SLOG" evidence="2">
    <location>
        <begin position="75"/>
        <end position="281"/>
    </location>
</feature>
<accession>A0ABU0HVJ5</accession>
<feature type="domain" description="DprA winged helix" evidence="3">
    <location>
        <begin position="330"/>
        <end position="388"/>
    </location>
</feature>
<dbReference type="InterPro" id="IPR036388">
    <property type="entry name" value="WH-like_DNA-bd_sf"/>
</dbReference>
<evidence type="ECO:0000256" key="1">
    <source>
        <dbReference type="ARBA" id="ARBA00006525"/>
    </source>
</evidence>
<evidence type="ECO:0000313" key="5">
    <source>
        <dbReference type="Proteomes" id="UP001231124"/>
    </source>
</evidence>
<protein>
    <submittedName>
        <fullName evidence="4">DNA processing protein</fullName>
    </submittedName>
</protein>
<name>A0ABU0HVJ5_9HYPH</name>
<dbReference type="Gene3D" id="3.40.50.450">
    <property type="match status" value="1"/>
</dbReference>
<dbReference type="PANTHER" id="PTHR43022:SF1">
    <property type="entry name" value="PROTEIN SMF"/>
    <property type="match status" value="1"/>
</dbReference>
<dbReference type="InterPro" id="IPR003488">
    <property type="entry name" value="DprA"/>
</dbReference>
<dbReference type="EMBL" id="JAUSVP010000001">
    <property type="protein sequence ID" value="MDQ0445917.1"/>
    <property type="molecule type" value="Genomic_DNA"/>
</dbReference>
<evidence type="ECO:0000259" key="2">
    <source>
        <dbReference type="Pfam" id="PF02481"/>
    </source>
</evidence>
<dbReference type="Proteomes" id="UP001231124">
    <property type="component" value="Unassembled WGS sequence"/>
</dbReference>
<dbReference type="InterPro" id="IPR057666">
    <property type="entry name" value="DrpA_SLOG"/>
</dbReference>
<dbReference type="InterPro" id="IPR041614">
    <property type="entry name" value="DprA_WH"/>
</dbReference>